<dbReference type="AlphaFoldDB" id="A0A2T7NIL1"/>
<accession>A0A2T7NIL1</accession>
<evidence type="ECO:0000313" key="2">
    <source>
        <dbReference type="Proteomes" id="UP000245119"/>
    </source>
</evidence>
<proteinExistence type="predicted"/>
<protein>
    <submittedName>
        <fullName evidence="1">Uncharacterized protein</fullName>
    </submittedName>
</protein>
<comment type="caution">
    <text evidence="1">The sequence shown here is derived from an EMBL/GenBank/DDBJ whole genome shotgun (WGS) entry which is preliminary data.</text>
</comment>
<sequence length="78" mass="9006">MFEDHVYTLLAAAQHQRRLHQTSLVSSPNERWRCLPRPPEEIQSHLILSRQHVLASQCCKQSTFPRQAAGDRSSRSIL</sequence>
<name>A0A2T7NIL1_POMCA</name>
<gene>
    <name evidence="1" type="ORF">C0Q70_19152</name>
</gene>
<dbReference type="EMBL" id="PZQS01000012">
    <property type="protein sequence ID" value="PVD20988.1"/>
    <property type="molecule type" value="Genomic_DNA"/>
</dbReference>
<evidence type="ECO:0000313" key="1">
    <source>
        <dbReference type="EMBL" id="PVD20988.1"/>
    </source>
</evidence>
<organism evidence="1 2">
    <name type="scientific">Pomacea canaliculata</name>
    <name type="common">Golden apple snail</name>
    <dbReference type="NCBI Taxonomy" id="400727"/>
    <lineage>
        <taxon>Eukaryota</taxon>
        <taxon>Metazoa</taxon>
        <taxon>Spiralia</taxon>
        <taxon>Lophotrochozoa</taxon>
        <taxon>Mollusca</taxon>
        <taxon>Gastropoda</taxon>
        <taxon>Caenogastropoda</taxon>
        <taxon>Architaenioglossa</taxon>
        <taxon>Ampullarioidea</taxon>
        <taxon>Ampullariidae</taxon>
        <taxon>Pomacea</taxon>
    </lineage>
</organism>
<keyword evidence="2" id="KW-1185">Reference proteome</keyword>
<reference evidence="1 2" key="1">
    <citation type="submission" date="2018-04" db="EMBL/GenBank/DDBJ databases">
        <title>The genome of golden apple snail Pomacea canaliculata provides insight into stress tolerance and invasive adaptation.</title>
        <authorList>
            <person name="Liu C."/>
            <person name="Liu B."/>
            <person name="Ren Y."/>
            <person name="Zhang Y."/>
            <person name="Wang H."/>
            <person name="Li S."/>
            <person name="Jiang F."/>
            <person name="Yin L."/>
            <person name="Zhang G."/>
            <person name="Qian W."/>
            <person name="Fan W."/>
        </authorList>
    </citation>
    <scope>NUCLEOTIDE SEQUENCE [LARGE SCALE GENOMIC DNA]</scope>
    <source>
        <strain evidence="1">SZHN2017</strain>
        <tissue evidence="1">Muscle</tissue>
    </source>
</reference>
<dbReference type="Proteomes" id="UP000245119">
    <property type="component" value="Linkage Group LG12"/>
</dbReference>